<dbReference type="EMBL" id="PDEA01000001">
    <property type="protein sequence ID" value="PEH90128.1"/>
    <property type="molecule type" value="Genomic_DNA"/>
</dbReference>
<gene>
    <name evidence="1" type="ORF">CRM82_17410</name>
</gene>
<accession>A0A2A7UY05</accession>
<dbReference type="AlphaFoldDB" id="A0A2A7UY05"/>
<comment type="caution">
    <text evidence="1">The sequence shown here is derived from an EMBL/GenBank/DDBJ whole genome shotgun (WGS) entry which is preliminary data.</text>
</comment>
<dbReference type="RefSeq" id="WP_098066200.1">
    <property type="nucleotide sequence ID" value="NZ_PDEA01000001.1"/>
</dbReference>
<dbReference type="STRING" id="1219032.GCA_001515545_00838"/>
<keyword evidence="2" id="KW-1185">Reference proteome</keyword>
<dbReference type="PIRSF" id="PIRSF018494">
    <property type="entry name" value="PBSX_VPQ"/>
    <property type="match status" value="1"/>
</dbReference>
<proteinExistence type="predicted"/>
<name>A0A2A7UY05_COMTR</name>
<dbReference type="OrthoDB" id="5449776at2"/>
<dbReference type="GeneID" id="80802401"/>
<dbReference type="InterPro" id="IPR006430">
    <property type="entry name" value="Phage_portal_PBSX"/>
</dbReference>
<organism evidence="1 2">
    <name type="scientific">Comamonas terrigena</name>
    <dbReference type="NCBI Taxonomy" id="32013"/>
    <lineage>
        <taxon>Bacteria</taxon>
        <taxon>Pseudomonadati</taxon>
        <taxon>Pseudomonadota</taxon>
        <taxon>Betaproteobacteria</taxon>
        <taxon>Burkholderiales</taxon>
        <taxon>Comamonadaceae</taxon>
        <taxon>Comamonas</taxon>
    </lineage>
</organism>
<protein>
    <submittedName>
        <fullName evidence="1">Phage portal protein</fullName>
    </submittedName>
</protein>
<reference evidence="2" key="1">
    <citation type="submission" date="2017-09" db="EMBL/GenBank/DDBJ databases">
        <title>FDA dAtabase for Regulatory Grade micrObial Sequences (FDA-ARGOS): Supporting development and validation of Infectious Disease Dx tests.</title>
        <authorList>
            <person name="Minogue T."/>
            <person name="Wolcott M."/>
            <person name="Wasieloski L."/>
            <person name="Aguilar W."/>
            <person name="Moore D."/>
            <person name="Tallon L."/>
            <person name="Sadzewicz L."/>
            <person name="Ott S."/>
            <person name="Zhao X."/>
            <person name="Nagaraj S."/>
            <person name="Vavikolanu K."/>
            <person name="Aluvathingal J."/>
            <person name="Nadendla S."/>
            <person name="Sichtig H."/>
        </authorList>
    </citation>
    <scope>NUCLEOTIDE SEQUENCE [LARGE SCALE GENOMIC DNA]</scope>
    <source>
        <strain evidence="2">FDAARGOS_394</strain>
    </source>
</reference>
<dbReference type="NCBIfam" id="TIGR01540">
    <property type="entry name" value="portal_PBSX"/>
    <property type="match status" value="1"/>
</dbReference>
<evidence type="ECO:0000313" key="1">
    <source>
        <dbReference type="EMBL" id="PEH90128.1"/>
    </source>
</evidence>
<dbReference type="Proteomes" id="UP000220246">
    <property type="component" value="Unassembled WGS sequence"/>
</dbReference>
<sequence length="352" mass="39162">MTTLMPAAAEATALTTTTSPARTEAFSFGDPEAVLDRREILDYVECWVNGEWYDPPVSFDGLARSFRAATHHESAIHFKAQVLASTFIPHKLLSRATMRQLGTDFLVFGNSYLERPRNMLGDGMQLKHALAKYVRRHQDLQRFGFVRTWQQAHYFAKGSICHVLEPDVHQEVYGLPQYLSSLQAALLNESATLFRRRYYTNGSHAGYILYLTDPETSQGDVDALRQALKSSKGLGNFRNLFFHSPNGKEKGIQLIPIGEAAAKDEFFNIKNVSRDDQLAAHRVPPQLMGVVPANAGGFGNVVDAARVFARNEVYPLQAHIGSAINDYMGEEICRWTPYVLPGVDQAGQGGLV</sequence>
<evidence type="ECO:0000313" key="2">
    <source>
        <dbReference type="Proteomes" id="UP000220246"/>
    </source>
</evidence>
<dbReference type="InterPro" id="IPR030935">
    <property type="entry name" value="PBSX_Proteobac"/>
</dbReference>